<protein>
    <submittedName>
        <fullName evidence="3">Uncharacterized protein</fullName>
    </submittedName>
</protein>
<accession>A0A4R0RAP4</accession>
<feature type="signal peptide" evidence="2">
    <location>
        <begin position="1"/>
        <end position="20"/>
    </location>
</feature>
<organism evidence="3 4">
    <name type="scientific">Steccherinum ochraceum</name>
    <dbReference type="NCBI Taxonomy" id="92696"/>
    <lineage>
        <taxon>Eukaryota</taxon>
        <taxon>Fungi</taxon>
        <taxon>Dikarya</taxon>
        <taxon>Basidiomycota</taxon>
        <taxon>Agaricomycotina</taxon>
        <taxon>Agaricomycetes</taxon>
        <taxon>Polyporales</taxon>
        <taxon>Steccherinaceae</taxon>
        <taxon>Steccherinum</taxon>
    </lineage>
</organism>
<feature type="chain" id="PRO_5020181841" evidence="2">
    <location>
        <begin position="21"/>
        <end position="157"/>
    </location>
</feature>
<dbReference type="AlphaFoldDB" id="A0A4R0RAP4"/>
<comment type="caution">
    <text evidence="3">The sequence shown here is derived from an EMBL/GenBank/DDBJ whole genome shotgun (WGS) entry which is preliminary data.</text>
</comment>
<evidence type="ECO:0000313" key="3">
    <source>
        <dbReference type="EMBL" id="TCD61279.1"/>
    </source>
</evidence>
<proteinExistence type="predicted"/>
<feature type="compositionally biased region" description="Basic and acidic residues" evidence="1">
    <location>
        <begin position="88"/>
        <end position="97"/>
    </location>
</feature>
<keyword evidence="4" id="KW-1185">Reference proteome</keyword>
<evidence type="ECO:0000256" key="2">
    <source>
        <dbReference type="SAM" id="SignalP"/>
    </source>
</evidence>
<sequence length="157" mass="17003">MHLMVTFAALVAVASTVAFAIPLRVSEPPSVYARDGFLPLILRDAIEPLLELQKRVGQTPLRTLAPAPPGYVRPQPVDAKAATGNAEKTVDKPKKENPVSAKAAAGRVAKPVDKAKEQKKLAAKLKMAEQKDHFNAMYREAMAKEKAEGHEPANFDP</sequence>
<dbReference type="Proteomes" id="UP000292702">
    <property type="component" value="Unassembled WGS sequence"/>
</dbReference>
<reference evidence="3 4" key="1">
    <citation type="submission" date="2018-11" db="EMBL/GenBank/DDBJ databases">
        <title>Genome assembly of Steccherinum ochraceum LE-BIN_3174, the white-rot fungus of the Steccherinaceae family (The Residual Polyporoid clade, Polyporales, Basidiomycota).</title>
        <authorList>
            <person name="Fedorova T.V."/>
            <person name="Glazunova O.A."/>
            <person name="Landesman E.O."/>
            <person name="Moiseenko K.V."/>
            <person name="Psurtseva N.V."/>
            <person name="Savinova O.S."/>
            <person name="Shakhova N.V."/>
            <person name="Tyazhelova T.V."/>
            <person name="Vasina D.V."/>
        </authorList>
    </citation>
    <scope>NUCLEOTIDE SEQUENCE [LARGE SCALE GENOMIC DNA]</scope>
    <source>
        <strain evidence="3 4">LE-BIN_3174</strain>
    </source>
</reference>
<feature type="region of interest" description="Disordered" evidence="1">
    <location>
        <begin position="61"/>
        <end position="114"/>
    </location>
</feature>
<gene>
    <name evidence="3" type="ORF">EIP91_008675</name>
</gene>
<name>A0A4R0RAP4_9APHY</name>
<dbReference type="EMBL" id="RWJN01000484">
    <property type="protein sequence ID" value="TCD61279.1"/>
    <property type="molecule type" value="Genomic_DNA"/>
</dbReference>
<evidence type="ECO:0000256" key="1">
    <source>
        <dbReference type="SAM" id="MobiDB-lite"/>
    </source>
</evidence>
<evidence type="ECO:0000313" key="4">
    <source>
        <dbReference type="Proteomes" id="UP000292702"/>
    </source>
</evidence>
<keyword evidence="2" id="KW-0732">Signal</keyword>